<dbReference type="InterPro" id="IPR036291">
    <property type="entry name" value="NAD(P)-bd_dom_sf"/>
</dbReference>
<evidence type="ECO:0000313" key="3">
    <source>
        <dbReference type="Proteomes" id="UP000624325"/>
    </source>
</evidence>
<dbReference type="PRINTS" id="PR00081">
    <property type="entry name" value="GDHRDH"/>
</dbReference>
<protein>
    <submittedName>
        <fullName evidence="2">Short-chain dehydrogenase/reductase</fullName>
    </submittedName>
</protein>
<comment type="caution">
    <text evidence="2">The sequence shown here is derived from an EMBL/GenBank/DDBJ whole genome shotgun (WGS) entry which is preliminary data.</text>
</comment>
<accession>A0ABQ4C6I3</accession>
<evidence type="ECO:0000313" key="2">
    <source>
        <dbReference type="EMBL" id="GIF58383.1"/>
    </source>
</evidence>
<dbReference type="PANTHER" id="PTHR42879:SF6">
    <property type="entry name" value="NADPH-DEPENDENT REDUCTASE BACG"/>
    <property type="match status" value="1"/>
</dbReference>
<dbReference type="PANTHER" id="PTHR42879">
    <property type="entry name" value="3-OXOACYL-(ACYL-CARRIER-PROTEIN) REDUCTASE"/>
    <property type="match status" value="1"/>
</dbReference>
<dbReference type="Pfam" id="PF13561">
    <property type="entry name" value="adh_short_C2"/>
    <property type="match status" value="1"/>
</dbReference>
<dbReference type="SUPFAM" id="SSF51735">
    <property type="entry name" value="NAD(P)-binding Rossmann-fold domains"/>
    <property type="match status" value="1"/>
</dbReference>
<dbReference type="InterPro" id="IPR002347">
    <property type="entry name" value="SDR_fam"/>
</dbReference>
<proteinExistence type="inferred from homology"/>
<reference evidence="2 3" key="1">
    <citation type="submission" date="2021-01" db="EMBL/GenBank/DDBJ databases">
        <title>Whole genome shotgun sequence of Asanoa iriomotensis NBRC 100142.</title>
        <authorList>
            <person name="Komaki H."/>
            <person name="Tamura T."/>
        </authorList>
    </citation>
    <scope>NUCLEOTIDE SEQUENCE [LARGE SCALE GENOMIC DNA]</scope>
    <source>
        <strain evidence="2 3">NBRC 100142</strain>
    </source>
</reference>
<dbReference type="EMBL" id="BONC01000032">
    <property type="protein sequence ID" value="GIF58383.1"/>
    <property type="molecule type" value="Genomic_DNA"/>
</dbReference>
<dbReference type="Proteomes" id="UP000624325">
    <property type="component" value="Unassembled WGS sequence"/>
</dbReference>
<comment type="similarity">
    <text evidence="1">Belongs to the short-chain dehydrogenases/reductases (SDR) family.</text>
</comment>
<name>A0ABQ4C6I3_9ACTN</name>
<organism evidence="2 3">
    <name type="scientific">Asanoa iriomotensis</name>
    <dbReference type="NCBI Taxonomy" id="234613"/>
    <lineage>
        <taxon>Bacteria</taxon>
        <taxon>Bacillati</taxon>
        <taxon>Actinomycetota</taxon>
        <taxon>Actinomycetes</taxon>
        <taxon>Micromonosporales</taxon>
        <taxon>Micromonosporaceae</taxon>
        <taxon>Asanoa</taxon>
    </lineage>
</organism>
<keyword evidence="3" id="KW-1185">Reference proteome</keyword>
<dbReference type="RefSeq" id="WP_203704861.1">
    <property type="nucleotide sequence ID" value="NZ_BAAALU010000029.1"/>
</dbReference>
<evidence type="ECO:0000256" key="1">
    <source>
        <dbReference type="ARBA" id="ARBA00006484"/>
    </source>
</evidence>
<dbReference type="Gene3D" id="3.40.50.720">
    <property type="entry name" value="NAD(P)-binding Rossmann-like Domain"/>
    <property type="match status" value="1"/>
</dbReference>
<sequence length="262" mass="27261">MRLGLDGRHALVTGGSKGIGYAVAAELLAEGASVAICARTPDEVAAAVKSLSEVDGGGPVSGHVCDVTDADAVSALVASAAAEHGGLDILVNNAGGAHPGGFEDLTDEIWKRDLDVKLFSQIRCTRAALPHLRRSTAPRVVNVNAVYARYPDPAFFATSVNRAACHNLTKVLAQQYGPEGILVNSVNIGFVVTPQWANIRARRAPDLTESEFFAQLAAEEVPLGRFGTVDEVSGLVAFLASDRASYITGASIDVAGGMGKYS</sequence>
<dbReference type="InterPro" id="IPR050259">
    <property type="entry name" value="SDR"/>
</dbReference>
<gene>
    <name evidence="2" type="ORF">Air01nite_44780</name>
</gene>